<dbReference type="EC" id="2.7.13.3" evidence="2"/>
<dbReference type="Gene3D" id="3.30.565.10">
    <property type="entry name" value="Histidine kinase-like ATPase, C-terminal domain"/>
    <property type="match status" value="1"/>
</dbReference>
<dbReference type="Pfam" id="PF07730">
    <property type="entry name" value="HisKA_3"/>
    <property type="match status" value="1"/>
</dbReference>
<dbReference type="Pfam" id="PF02518">
    <property type="entry name" value="HATPase_c"/>
    <property type="match status" value="1"/>
</dbReference>
<dbReference type="SMART" id="SM00387">
    <property type="entry name" value="HATPase_c"/>
    <property type="match status" value="1"/>
</dbReference>
<evidence type="ECO:0000256" key="3">
    <source>
        <dbReference type="ARBA" id="ARBA00022553"/>
    </source>
</evidence>
<evidence type="ECO:0000313" key="12">
    <source>
        <dbReference type="Proteomes" id="UP001499851"/>
    </source>
</evidence>
<feature type="transmembrane region" description="Helical" evidence="9">
    <location>
        <begin position="121"/>
        <end position="140"/>
    </location>
</feature>
<dbReference type="Gene3D" id="1.20.5.1930">
    <property type="match status" value="1"/>
</dbReference>
<keyword evidence="5" id="KW-0547">Nucleotide-binding</keyword>
<keyword evidence="4" id="KW-0808">Transferase</keyword>
<dbReference type="SUPFAM" id="SSF55874">
    <property type="entry name" value="ATPase domain of HSP90 chaperone/DNA topoisomerase II/histidine kinase"/>
    <property type="match status" value="1"/>
</dbReference>
<evidence type="ECO:0000256" key="7">
    <source>
        <dbReference type="ARBA" id="ARBA00022840"/>
    </source>
</evidence>
<keyword evidence="3" id="KW-0597">Phosphoprotein</keyword>
<dbReference type="InterPro" id="IPR011712">
    <property type="entry name" value="Sig_transdc_His_kin_sub3_dim/P"/>
</dbReference>
<feature type="domain" description="Histidine kinase/HSP90-like ATPase" evidence="10">
    <location>
        <begin position="325"/>
        <end position="416"/>
    </location>
</feature>
<dbReference type="InterPro" id="IPR050482">
    <property type="entry name" value="Sensor_HK_TwoCompSys"/>
</dbReference>
<protein>
    <recommendedName>
        <fullName evidence="2">histidine kinase</fullName>
        <ecNumber evidence="2">2.7.13.3</ecNumber>
    </recommendedName>
</protein>
<organism evidence="11 12">
    <name type="scientific">Glycomyces endophyticus</name>
    <dbReference type="NCBI Taxonomy" id="480996"/>
    <lineage>
        <taxon>Bacteria</taxon>
        <taxon>Bacillati</taxon>
        <taxon>Actinomycetota</taxon>
        <taxon>Actinomycetes</taxon>
        <taxon>Glycomycetales</taxon>
        <taxon>Glycomycetaceae</taxon>
        <taxon>Glycomyces</taxon>
    </lineage>
</organism>
<feature type="transmembrane region" description="Helical" evidence="9">
    <location>
        <begin position="79"/>
        <end position="109"/>
    </location>
</feature>
<comment type="catalytic activity">
    <reaction evidence="1">
        <text>ATP + protein L-histidine = ADP + protein N-phospho-L-histidine.</text>
        <dbReference type="EC" id="2.7.13.3"/>
    </reaction>
</comment>
<keyword evidence="8" id="KW-0902">Two-component regulatory system</keyword>
<keyword evidence="6" id="KW-0418">Kinase</keyword>
<keyword evidence="9" id="KW-0812">Transmembrane</keyword>
<name>A0ABN2HXV8_9ACTN</name>
<keyword evidence="7" id="KW-0067">ATP-binding</keyword>
<comment type="caution">
    <text evidence="11">The sequence shown here is derived from an EMBL/GenBank/DDBJ whole genome shotgun (WGS) entry which is preliminary data.</text>
</comment>
<dbReference type="EMBL" id="BAAAQF010000034">
    <property type="protein sequence ID" value="GAA1695357.1"/>
    <property type="molecule type" value="Genomic_DNA"/>
</dbReference>
<dbReference type="InterPro" id="IPR003594">
    <property type="entry name" value="HATPase_dom"/>
</dbReference>
<evidence type="ECO:0000256" key="2">
    <source>
        <dbReference type="ARBA" id="ARBA00012438"/>
    </source>
</evidence>
<dbReference type="Pfam" id="PF23539">
    <property type="entry name" value="DUF7134"/>
    <property type="match status" value="1"/>
</dbReference>
<dbReference type="PROSITE" id="PS51318">
    <property type="entry name" value="TAT"/>
    <property type="match status" value="1"/>
</dbReference>
<keyword evidence="12" id="KW-1185">Reference proteome</keyword>
<accession>A0ABN2HXV8</accession>
<evidence type="ECO:0000256" key="1">
    <source>
        <dbReference type="ARBA" id="ARBA00000085"/>
    </source>
</evidence>
<evidence type="ECO:0000256" key="9">
    <source>
        <dbReference type="SAM" id="Phobius"/>
    </source>
</evidence>
<reference evidence="11 12" key="1">
    <citation type="journal article" date="2019" name="Int. J. Syst. Evol. Microbiol.">
        <title>The Global Catalogue of Microorganisms (GCM) 10K type strain sequencing project: providing services to taxonomists for standard genome sequencing and annotation.</title>
        <authorList>
            <consortium name="The Broad Institute Genomics Platform"/>
            <consortium name="The Broad Institute Genome Sequencing Center for Infectious Disease"/>
            <person name="Wu L."/>
            <person name="Ma J."/>
        </authorList>
    </citation>
    <scope>NUCLEOTIDE SEQUENCE [LARGE SCALE GENOMIC DNA]</scope>
    <source>
        <strain evidence="11 12">JCM 16001</strain>
    </source>
</reference>
<dbReference type="PANTHER" id="PTHR24421">
    <property type="entry name" value="NITRATE/NITRITE SENSOR PROTEIN NARX-RELATED"/>
    <property type="match status" value="1"/>
</dbReference>
<gene>
    <name evidence="11" type="ORF">GCM10009830_49050</name>
</gene>
<proteinExistence type="predicted"/>
<feature type="transmembrane region" description="Helical" evidence="9">
    <location>
        <begin position="172"/>
        <end position="192"/>
    </location>
</feature>
<dbReference type="InterPro" id="IPR036890">
    <property type="entry name" value="HATPase_C_sf"/>
</dbReference>
<dbReference type="RefSeq" id="WP_344492656.1">
    <property type="nucleotide sequence ID" value="NZ_BAAAQF010000034.1"/>
</dbReference>
<evidence type="ECO:0000256" key="6">
    <source>
        <dbReference type="ARBA" id="ARBA00022777"/>
    </source>
</evidence>
<dbReference type="CDD" id="cd16917">
    <property type="entry name" value="HATPase_UhpB-NarQ-NarX-like"/>
    <property type="match status" value="1"/>
</dbReference>
<evidence type="ECO:0000256" key="4">
    <source>
        <dbReference type="ARBA" id="ARBA00022679"/>
    </source>
</evidence>
<keyword evidence="9" id="KW-1133">Transmembrane helix</keyword>
<evidence type="ECO:0000256" key="8">
    <source>
        <dbReference type="ARBA" id="ARBA00023012"/>
    </source>
</evidence>
<dbReference type="InterPro" id="IPR006311">
    <property type="entry name" value="TAT_signal"/>
</dbReference>
<evidence type="ECO:0000313" key="11">
    <source>
        <dbReference type="EMBL" id="GAA1695357.1"/>
    </source>
</evidence>
<keyword evidence="9" id="KW-0472">Membrane</keyword>
<evidence type="ECO:0000256" key="5">
    <source>
        <dbReference type="ARBA" id="ARBA00022741"/>
    </source>
</evidence>
<dbReference type="InterPro" id="IPR055558">
    <property type="entry name" value="DUF7134"/>
</dbReference>
<dbReference type="Proteomes" id="UP001499851">
    <property type="component" value="Unassembled WGS sequence"/>
</dbReference>
<sequence length="418" mass="42793">MAHHPSALRAALRRPVLRDAALAAVLLAATGAVIDTAAASAHSGLLPQAVWLREPAAQWTLVAIAAAAVAVRRIRTVPALAVAAAVAAAQMALALEPLPVAAAVPIVLYTAAARLRPSTSLALLGALSAPAVAWSLYTALDGKANGWTYAGWPFGAGGREQAPDAELGPTDWGGVPVLGACLVVAWAVGWGVRSRRAYLAQVRDRERGLEREREQRAALAVAQERARITRELHDVVAHGLAVIVMQAQGGAAAFGKRPEATLAALDTIAATGRASLADIRQVLAEPDPDDPVPGLADLPALVERVRDAGTPVRLRTRGTRSVPGDVGAAAYRVVQEALTNSMKHAGPGAGVSVEIDCGHEGLTIEVVDDGVGGPVSADGGNGMRGMRERAAALGGEVTAGPVPGGFAVSARFPLEESP</sequence>
<evidence type="ECO:0000259" key="10">
    <source>
        <dbReference type="SMART" id="SM00387"/>
    </source>
</evidence>
<dbReference type="PANTHER" id="PTHR24421:SF10">
    <property type="entry name" value="NITRATE_NITRITE SENSOR PROTEIN NARQ"/>
    <property type="match status" value="1"/>
</dbReference>